<dbReference type="InterPro" id="IPR033985">
    <property type="entry name" value="SusD-like_N"/>
</dbReference>
<organism evidence="8 9">
    <name type="scientific">Niabella ginsenosidivorans</name>
    <dbReference type="NCBI Taxonomy" id="1176587"/>
    <lineage>
        <taxon>Bacteria</taxon>
        <taxon>Pseudomonadati</taxon>
        <taxon>Bacteroidota</taxon>
        <taxon>Chitinophagia</taxon>
        <taxon>Chitinophagales</taxon>
        <taxon>Chitinophagaceae</taxon>
        <taxon>Niabella</taxon>
    </lineage>
</organism>
<dbReference type="STRING" id="1176587.A8C56_13525"/>
<dbReference type="Pfam" id="PF07980">
    <property type="entry name" value="SusD_RagB"/>
    <property type="match status" value="1"/>
</dbReference>
<evidence type="ECO:0000256" key="2">
    <source>
        <dbReference type="ARBA" id="ARBA00006275"/>
    </source>
</evidence>
<dbReference type="RefSeq" id="WP_067756978.1">
    <property type="nucleotide sequence ID" value="NZ_CP015772.1"/>
</dbReference>
<evidence type="ECO:0008006" key="10">
    <source>
        <dbReference type="Google" id="ProtNLM"/>
    </source>
</evidence>
<gene>
    <name evidence="8" type="ORF">A8C56_13525</name>
</gene>
<evidence type="ECO:0000259" key="6">
    <source>
        <dbReference type="Pfam" id="PF07980"/>
    </source>
</evidence>
<dbReference type="KEGG" id="nia:A8C56_13525"/>
<accession>A0A1A9I592</accession>
<dbReference type="InterPro" id="IPR011990">
    <property type="entry name" value="TPR-like_helical_dom_sf"/>
</dbReference>
<reference evidence="8 9" key="1">
    <citation type="submission" date="2016-05" db="EMBL/GenBank/DDBJ databases">
        <title>Niabella ginsenosidivorans BS26 whole genome sequencing.</title>
        <authorList>
            <person name="Im W.T."/>
            <person name="Siddiqi M.Z."/>
        </authorList>
    </citation>
    <scope>NUCLEOTIDE SEQUENCE [LARGE SCALE GENOMIC DNA]</scope>
    <source>
        <strain evidence="8 9">BS26</strain>
    </source>
</reference>
<dbReference type="AlphaFoldDB" id="A0A1A9I592"/>
<evidence type="ECO:0000313" key="9">
    <source>
        <dbReference type="Proteomes" id="UP000077667"/>
    </source>
</evidence>
<evidence type="ECO:0000259" key="7">
    <source>
        <dbReference type="Pfam" id="PF14322"/>
    </source>
</evidence>
<evidence type="ECO:0000256" key="1">
    <source>
        <dbReference type="ARBA" id="ARBA00004442"/>
    </source>
</evidence>
<evidence type="ECO:0000313" key="8">
    <source>
        <dbReference type="EMBL" id="ANH81860.1"/>
    </source>
</evidence>
<dbReference type="Pfam" id="PF14322">
    <property type="entry name" value="SusD-like_3"/>
    <property type="match status" value="1"/>
</dbReference>
<feature type="domain" description="SusD-like N-terminal" evidence="7">
    <location>
        <begin position="24"/>
        <end position="232"/>
    </location>
</feature>
<name>A0A1A9I592_9BACT</name>
<evidence type="ECO:0000256" key="4">
    <source>
        <dbReference type="ARBA" id="ARBA00023136"/>
    </source>
</evidence>
<feature type="domain" description="RagB/SusD" evidence="6">
    <location>
        <begin position="298"/>
        <end position="621"/>
    </location>
</feature>
<sequence length="621" mass="70624">MKYKILASLYIVLLFTYSSCKKGFLDKTPDGDLSLKDVFTNPVYTEQYLTNIYTHLPYELQLVDNPPAGSAPYNVFTAASDEMEMSYDPNFANNINIGNWNPTSNVNDIWGQCYIAIRKVNLFLENIDQLTPSELATAAKIDRWKGEAIFLRAFYYFCLVRAYGPVPIIDKTVGLDDDLLAFKRQPITDCVHFITDECDKAAAKLEPRITATTDYGRPSKITCLALKARVLLYMASPLWNGGVTLADQDGAQLFPSKDDSRWQTAADAAKACIDQAETAGYKLYRSAGNDPQRNYAEIFYVNFNDEVFWTRDDPGYQNIDAYSEPRGMTGAFWPLQTPTQDLVDDYQMANGTQPILGYNADRTPVINPASGYDESGQAAEETNDYVAGTRTMYVGREPRFYASIMFTGQKYKWLRDPQKRSTPLQFWKLGLDGRPVASGDNYSKTGYMMKKLTNPAFVMQPKSDPIRTWVFFRLGEQYLNYAEALNEAQGPVADVYKYVNLIRDRSGLPALTAGLSKEEMRTAIRHERRIELAFETHRYFDTHRWMTAETIDNKNIYGLNVNGVIKEATGNDPAIPFNMASDAFYKRTVIEKRVFEKKDYFWPVPLGEIEKNPKLVQNPGW</sequence>
<dbReference type="SUPFAM" id="SSF48452">
    <property type="entry name" value="TPR-like"/>
    <property type="match status" value="1"/>
</dbReference>
<evidence type="ECO:0000256" key="3">
    <source>
        <dbReference type="ARBA" id="ARBA00022729"/>
    </source>
</evidence>
<comment type="subcellular location">
    <subcellularLocation>
        <location evidence="1">Cell outer membrane</location>
    </subcellularLocation>
</comment>
<dbReference type="OrthoDB" id="608091at2"/>
<evidence type="ECO:0000256" key="5">
    <source>
        <dbReference type="ARBA" id="ARBA00023237"/>
    </source>
</evidence>
<proteinExistence type="inferred from homology"/>
<dbReference type="EMBL" id="CP015772">
    <property type="protein sequence ID" value="ANH81860.1"/>
    <property type="molecule type" value="Genomic_DNA"/>
</dbReference>
<keyword evidence="3" id="KW-0732">Signal</keyword>
<keyword evidence="4" id="KW-0472">Membrane</keyword>
<comment type="similarity">
    <text evidence="2">Belongs to the SusD family.</text>
</comment>
<keyword evidence="9" id="KW-1185">Reference proteome</keyword>
<dbReference type="Proteomes" id="UP000077667">
    <property type="component" value="Chromosome"/>
</dbReference>
<keyword evidence="5" id="KW-0998">Cell outer membrane</keyword>
<dbReference type="Gene3D" id="1.25.40.390">
    <property type="match status" value="1"/>
</dbReference>
<dbReference type="InterPro" id="IPR012944">
    <property type="entry name" value="SusD_RagB_dom"/>
</dbReference>
<protein>
    <recommendedName>
        <fullName evidence="10">Carbohydrate-binding protein SusD</fullName>
    </recommendedName>
</protein>
<dbReference type="GO" id="GO:0009279">
    <property type="term" value="C:cell outer membrane"/>
    <property type="evidence" value="ECO:0007669"/>
    <property type="project" value="UniProtKB-SubCell"/>
</dbReference>